<dbReference type="Proteomes" id="UP001203297">
    <property type="component" value="Unassembled WGS sequence"/>
</dbReference>
<organism evidence="1 2">
    <name type="scientific">Multifurca ochricompacta</name>
    <dbReference type="NCBI Taxonomy" id="376703"/>
    <lineage>
        <taxon>Eukaryota</taxon>
        <taxon>Fungi</taxon>
        <taxon>Dikarya</taxon>
        <taxon>Basidiomycota</taxon>
        <taxon>Agaricomycotina</taxon>
        <taxon>Agaricomycetes</taxon>
        <taxon>Russulales</taxon>
        <taxon>Russulaceae</taxon>
        <taxon>Multifurca</taxon>
    </lineage>
</organism>
<gene>
    <name evidence="1" type="ORF">B0F90DRAFT_1915900</name>
</gene>
<protein>
    <submittedName>
        <fullName evidence="1">Uncharacterized protein</fullName>
    </submittedName>
</protein>
<reference evidence="1" key="1">
    <citation type="journal article" date="2022" name="New Phytol.">
        <title>Evolutionary transition to the ectomycorrhizal habit in the genomes of a hyperdiverse lineage of mushroom-forming fungi.</title>
        <authorList>
            <person name="Looney B."/>
            <person name="Miyauchi S."/>
            <person name="Morin E."/>
            <person name="Drula E."/>
            <person name="Courty P.E."/>
            <person name="Kohler A."/>
            <person name="Kuo A."/>
            <person name="LaButti K."/>
            <person name="Pangilinan J."/>
            <person name="Lipzen A."/>
            <person name="Riley R."/>
            <person name="Andreopoulos W."/>
            <person name="He G."/>
            <person name="Johnson J."/>
            <person name="Nolan M."/>
            <person name="Tritt A."/>
            <person name="Barry K.W."/>
            <person name="Grigoriev I.V."/>
            <person name="Nagy L.G."/>
            <person name="Hibbett D."/>
            <person name="Henrissat B."/>
            <person name="Matheny P.B."/>
            <person name="Labbe J."/>
            <person name="Martin F.M."/>
        </authorList>
    </citation>
    <scope>NUCLEOTIDE SEQUENCE</scope>
    <source>
        <strain evidence="1">BPL690</strain>
    </source>
</reference>
<evidence type="ECO:0000313" key="1">
    <source>
        <dbReference type="EMBL" id="KAI0306189.1"/>
    </source>
</evidence>
<feature type="non-terminal residue" evidence="1">
    <location>
        <position position="1"/>
    </location>
</feature>
<proteinExistence type="predicted"/>
<comment type="caution">
    <text evidence="1">The sequence shown here is derived from an EMBL/GenBank/DDBJ whole genome shotgun (WGS) entry which is preliminary data.</text>
</comment>
<evidence type="ECO:0000313" key="2">
    <source>
        <dbReference type="Proteomes" id="UP001203297"/>
    </source>
</evidence>
<accession>A0AAD4MAB2</accession>
<sequence>MASSRRYYAELHALAKTMERIRELFVVVPLPLNLHFFLRNAAFIQAIQTSANKNNLASILINLKALSETYAGLGIHLVWFPHVRDSEAQEACKLAPPEIKSTPLSRVHKVFTEAYCRDEARKRAFKNWATDWLAGTPSQTHLTAKTTLFHCQNRNWRQKQQKPTLYTTHNLHGSKTSCDELTCLCNAI</sequence>
<keyword evidence="2" id="KW-1185">Reference proteome</keyword>
<dbReference type="AlphaFoldDB" id="A0AAD4MAB2"/>
<name>A0AAD4MAB2_9AGAM</name>
<dbReference type="EMBL" id="WTXG01000004">
    <property type="protein sequence ID" value="KAI0306189.1"/>
    <property type="molecule type" value="Genomic_DNA"/>
</dbReference>